<organism evidence="1 2">
    <name type="scientific">Sulfitobacter sediminis</name>
    <dbReference type="NCBI Taxonomy" id="3234186"/>
    <lineage>
        <taxon>Bacteria</taxon>
        <taxon>Pseudomonadati</taxon>
        <taxon>Pseudomonadota</taxon>
        <taxon>Alphaproteobacteria</taxon>
        <taxon>Rhodobacterales</taxon>
        <taxon>Roseobacteraceae</taxon>
        <taxon>Sulfitobacter</taxon>
    </lineage>
</organism>
<dbReference type="RefSeq" id="WP_367877772.1">
    <property type="nucleotide sequence ID" value="NZ_JBFNXX010000006.1"/>
</dbReference>
<keyword evidence="2" id="KW-1185">Reference proteome</keyword>
<name>A0ABV3RM69_9RHOB</name>
<comment type="caution">
    <text evidence="1">The sequence shown here is derived from an EMBL/GenBank/DDBJ whole genome shotgun (WGS) entry which is preliminary data.</text>
</comment>
<reference evidence="1 2" key="1">
    <citation type="submission" date="2024-07" db="EMBL/GenBank/DDBJ databases">
        <title>Marimonas sp.nov., isolated from tidal-flat sediment.</title>
        <authorList>
            <person name="Jayan J.N."/>
            <person name="Lee S.S."/>
        </authorList>
    </citation>
    <scope>NUCLEOTIDE SEQUENCE [LARGE SCALE GENOMIC DNA]</scope>
    <source>
        <strain evidence="1 2">MJW-29</strain>
    </source>
</reference>
<evidence type="ECO:0000313" key="2">
    <source>
        <dbReference type="Proteomes" id="UP001556098"/>
    </source>
</evidence>
<accession>A0ABV3RM69</accession>
<sequence>MDILKKKEIAHALYRAHGNKAELEAARKERASQDAGNRAEAANWRAIRESIRQVRGANQA</sequence>
<protein>
    <recommendedName>
        <fullName evidence="3">Transcriptional regulator</fullName>
    </recommendedName>
</protein>
<dbReference type="Proteomes" id="UP001556098">
    <property type="component" value="Unassembled WGS sequence"/>
</dbReference>
<gene>
    <name evidence="1" type="ORF">AB2B41_10700</name>
</gene>
<evidence type="ECO:0008006" key="3">
    <source>
        <dbReference type="Google" id="ProtNLM"/>
    </source>
</evidence>
<dbReference type="EMBL" id="JBFNXX010000006">
    <property type="protein sequence ID" value="MEW9920076.1"/>
    <property type="molecule type" value="Genomic_DNA"/>
</dbReference>
<evidence type="ECO:0000313" key="1">
    <source>
        <dbReference type="EMBL" id="MEW9920076.1"/>
    </source>
</evidence>
<proteinExistence type="predicted"/>